<evidence type="ECO:0000313" key="1">
    <source>
        <dbReference type="EMBL" id="EKF21975.1"/>
    </source>
</evidence>
<reference evidence="1 2" key="1">
    <citation type="journal article" date="2012" name="J. Bacteriol.">
        <title>Genome sequence of Mycobacterium hassiacum DSM 44199, a rare source of heat-stable mycobacterial proteins.</title>
        <authorList>
            <person name="Tiago I."/>
            <person name="Maranha A."/>
            <person name="Mendes V."/>
            <person name="Alarico S."/>
            <person name="Moynihan P.J."/>
            <person name="Clarke A.J."/>
            <person name="Macedo-Ribeiro S."/>
            <person name="Pereira P.J."/>
            <person name="Empadinhas N."/>
        </authorList>
    </citation>
    <scope>NUCLEOTIDE SEQUENCE [LARGE SCALE GENOMIC DNA]</scope>
    <source>
        <strain evidence="2">DSM 44199 / CIP 105218 / JCM 12690 / 3849</strain>
    </source>
</reference>
<dbReference type="PATRIC" id="fig|1122247.3.peg.3877"/>
<name>K5BAC0_MYCHD</name>
<dbReference type="OrthoDB" id="4375220at2"/>
<organism evidence="1 2">
    <name type="scientific">Mycolicibacterium hassiacum (strain DSM 44199 / CIP 105218 / JCM 12690 / 3849)</name>
    <name type="common">Mycobacterium hassiacum</name>
    <dbReference type="NCBI Taxonomy" id="1122247"/>
    <lineage>
        <taxon>Bacteria</taxon>
        <taxon>Bacillati</taxon>
        <taxon>Actinomycetota</taxon>
        <taxon>Actinomycetes</taxon>
        <taxon>Mycobacteriales</taxon>
        <taxon>Mycobacteriaceae</taxon>
        <taxon>Mycolicibacterium</taxon>
    </lineage>
</organism>
<dbReference type="eggNOG" id="ENOG5032CS6">
    <property type="taxonomic scope" value="Bacteria"/>
</dbReference>
<comment type="caution">
    <text evidence="1">The sequence shown here is derived from an EMBL/GenBank/DDBJ whole genome shotgun (WGS) entry which is preliminary data.</text>
</comment>
<gene>
    <name evidence="1" type="ORF">C731_4041</name>
</gene>
<keyword evidence="2" id="KW-1185">Reference proteome</keyword>
<sequence>MFDDFDSEPGPSMSHVGSAAVVDLEAVCDHYGVSDLPSPLGSSRPVGSMWLLTRDLPPIDYRLEYGDLAPLRPWVAALSSADTSISCRVSYPDNATADLRLHGLRTDEAGFIAVQRSDPETVDAVDIFLVDPDDLEAVVLEYAGLVGPGSHQRVAVSANSLGLPAVETDELYDEFGFPVYDTGEAPPAIVSPDDIVTVGVIRARSDLRSSEYRWIQVRDDGAYLYPERSDHAEPIDSATLLHYLRALA</sequence>
<proteinExistence type="predicted"/>
<protein>
    <submittedName>
        <fullName evidence="1">Uncharacterized protein</fullName>
    </submittedName>
</protein>
<evidence type="ECO:0000313" key="2">
    <source>
        <dbReference type="Proteomes" id="UP000006265"/>
    </source>
</evidence>
<dbReference type="EMBL" id="AMRA01000107">
    <property type="protein sequence ID" value="EKF21975.1"/>
    <property type="molecule type" value="Genomic_DNA"/>
</dbReference>
<dbReference type="STRING" id="1122247.GCA_000379865_01822"/>
<dbReference type="Proteomes" id="UP000006265">
    <property type="component" value="Unassembled WGS sequence"/>
</dbReference>
<dbReference type="RefSeq" id="WP_005630891.1">
    <property type="nucleotide sequence ID" value="NZ_LR026975.1"/>
</dbReference>
<dbReference type="AlphaFoldDB" id="K5BAC0"/>
<accession>K5BAC0</accession>